<organism evidence="8 9">
    <name type="scientific">Luteipulveratus flavus</name>
    <dbReference type="NCBI Taxonomy" id="3031728"/>
    <lineage>
        <taxon>Bacteria</taxon>
        <taxon>Bacillati</taxon>
        <taxon>Actinomycetota</taxon>
        <taxon>Actinomycetes</taxon>
        <taxon>Micrococcales</taxon>
        <taxon>Dermacoccaceae</taxon>
        <taxon>Luteipulveratus</taxon>
    </lineage>
</organism>
<name>A0ABT6C9I5_9MICO</name>
<dbReference type="EMBL" id="JAROAV010000035">
    <property type="protein sequence ID" value="MDF8265465.1"/>
    <property type="molecule type" value="Genomic_DNA"/>
</dbReference>
<evidence type="ECO:0000256" key="5">
    <source>
        <dbReference type="ARBA" id="ARBA00023284"/>
    </source>
</evidence>
<dbReference type="Pfam" id="PF00085">
    <property type="entry name" value="Thioredoxin"/>
    <property type="match status" value="1"/>
</dbReference>
<evidence type="ECO:0000256" key="2">
    <source>
        <dbReference type="ARBA" id="ARBA00022448"/>
    </source>
</evidence>
<evidence type="ECO:0000313" key="8">
    <source>
        <dbReference type="EMBL" id="MDF8265465.1"/>
    </source>
</evidence>
<evidence type="ECO:0000313" key="9">
    <source>
        <dbReference type="Proteomes" id="UP001528912"/>
    </source>
</evidence>
<dbReference type="PANTHER" id="PTHR45663">
    <property type="entry name" value="GEO12009P1"/>
    <property type="match status" value="1"/>
</dbReference>
<dbReference type="Gene3D" id="3.40.30.10">
    <property type="entry name" value="Glutaredoxin"/>
    <property type="match status" value="1"/>
</dbReference>
<keyword evidence="4" id="KW-1015">Disulfide bond</keyword>
<keyword evidence="9" id="KW-1185">Reference proteome</keyword>
<evidence type="ECO:0000259" key="7">
    <source>
        <dbReference type="PROSITE" id="PS51352"/>
    </source>
</evidence>
<dbReference type="InterPro" id="IPR017937">
    <property type="entry name" value="Thioredoxin_CS"/>
</dbReference>
<feature type="domain" description="Thioredoxin" evidence="7">
    <location>
        <begin position="1"/>
        <end position="105"/>
    </location>
</feature>
<evidence type="ECO:0000256" key="3">
    <source>
        <dbReference type="ARBA" id="ARBA00022982"/>
    </source>
</evidence>
<evidence type="ECO:0000256" key="4">
    <source>
        <dbReference type="ARBA" id="ARBA00023157"/>
    </source>
</evidence>
<dbReference type="InterPro" id="IPR013766">
    <property type="entry name" value="Thioredoxin_domain"/>
</dbReference>
<accession>A0ABT6C9I5</accession>
<dbReference type="NCBIfam" id="TIGR01068">
    <property type="entry name" value="thioredoxin"/>
    <property type="match status" value="1"/>
</dbReference>
<keyword evidence="2" id="KW-0813">Transport</keyword>
<sequence length="127" mass="13911">MATQTLTAENFQKTIEDGGIVLVDFWADWCGPCKQFAPVYEQASEQNDDIVFGKVDTEAQQELAGALNITSIPTVMAFRDGVLLHGQAGAMPAPMLSDLIQQVRDVDMDQVHRAIAEQQDRQDGTEG</sequence>
<comment type="similarity">
    <text evidence="1">Belongs to the thioredoxin family.</text>
</comment>
<evidence type="ECO:0000256" key="1">
    <source>
        <dbReference type="ARBA" id="ARBA00008987"/>
    </source>
</evidence>
<keyword evidence="3" id="KW-0249">Electron transport</keyword>
<reference evidence="8 9" key="1">
    <citation type="submission" date="2023-03" db="EMBL/GenBank/DDBJ databases">
        <title>YIM 133296 draft genome.</title>
        <authorList>
            <person name="Xiong L."/>
        </authorList>
    </citation>
    <scope>NUCLEOTIDE SEQUENCE [LARGE SCALE GENOMIC DNA]</scope>
    <source>
        <strain evidence="8 9">YIM 133296</strain>
    </source>
</reference>
<dbReference type="PANTHER" id="PTHR45663:SF40">
    <property type="entry name" value="THIOREDOXIN 2"/>
    <property type="match status" value="1"/>
</dbReference>
<dbReference type="RefSeq" id="WP_277192791.1">
    <property type="nucleotide sequence ID" value="NZ_JAROAV010000035.1"/>
</dbReference>
<dbReference type="InterPro" id="IPR005746">
    <property type="entry name" value="Thioredoxin"/>
</dbReference>
<dbReference type="SUPFAM" id="SSF52833">
    <property type="entry name" value="Thioredoxin-like"/>
    <property type="match status" value="1"/>
</dbReference>
<proteinExistence type="inferred from homology"/>
<evidence type="ECO:0000256" key="6">
    <source>
        <dbReference type="NCBIfam" id="TIGR01068"/>
    </source>
</evidence>
<protein>
    <recommendedName>
        <fullName evidence="6">Thioredoxin</fullName>
    </recommendedName>
</protein>
<comment type="caution">
    <text evidence="8">The sequence shown here is derived from an EMBL/GenBank/DDBJ whole genome shotgun (WGS) entry which is preliminary data.</text>
</comment>
<dbReference type="PROSITE" id="PS00194">
    <property type="entry name" value="THIOREDOXIN_1"/>
    <property type="match status" value="1"/>
</dbReference>
<dbReference type="InterPro" id="IPR036249">
    <property type="entry name" value="Thioredoxin-like_sf"/>
</dbReference>
<dbReference type="PROSITE" id="PS51352">
    <property type="entry name" value="THIOREDOXIN_2"/>
    <property type="match status" value="1"/>
</dbReference>
<dbReference type="PRINTS" id="PR00421">
    <property type="entry name" value="THIOREDOXIN"/>
</dbReference>
<gene>
    <name evidence="8" type="primary">trxA</name>
    <name evidence="8" type="ORF">P4R38_14545</name>
</gene>
<dbReference type="CDD" id="cd02947">
    <property type="entry name" value="TRX_family"/>
    <property type="match status" value="1"/>
</dbReference>
<dbReference type="Proteomes" id="UP001528912">
    <property type="component" value="Unassembled WGS sequence"/>
</dbReference>
<keyword evidence="5" id="KW-0676">Redox-active center</keyword>